<proteinExistence type="predicted"/>
<accession>A0A1E5WAL1</accession>
<dbReference type="STRING" id="888268.A0A1E5WAL1"/>
<gene>
    <name evidence="2" type="ORF">BAE44_0004586</name>
</gene>
<evidence type="ECO:0000256" key="1">
    <source>
        <dbReference type="SAM" id="SignalP"/>
    </source>
</evidence>
<dbReference type="OrthoDB" id="656050at2759"/>
<dbReference type="AlphaFoldDB" id="A0A1E5WAL1"/>
<name>A0A1E5WAL1_9POAL</name>
<feature type="non-terminal residue" evidence="2">
    <location>
        <position position="1"/>
    </location>
</feature>
<keyword evidence="1" id="KW-0732">Signal</keyword>
<feature type="signal peptide" evidence="1">
    <location>
        <begin position="1"/>
        <end position="19"/>
    </location>
</feature>
<protein>
    <recommendedName>
        <fullName evidence="4">Phytocyanin domain-containing protein</fullName>
    </recommendedName>
</protein>
<reference evidence="2 3" key="1">
    <citation type="submission" date="2016-09" db="EMBL/GenBank/DDBJ databases">
        <title>The draft genome of Dichanthelium oligosanthes: A C3 panicoid grass species.</title>
        <authorList>
            <person name="Studer A.J."/>
            <person name="Schnable J.C."/>
            <person name="Brutnell T.P."/>
        </authorList>
    </citation>
    <scope>NUCLEOTIDE SEQUENCE [LARGE SCALE GENOMIC DNA]</scope>
    <source>
        <strain evidence="3">cv. Kellogg 1175</strain>
        <tissue evidence="2">Leaf</tissue>
    </source>
</reference>
<feature type="chain" id="PRO_5009189075" description="Phytocyanin domain-containing protein" evidence="1">
    <location>
        <begin position="20"/>
        <end position="97"/>
    </location>
</feature>
<evidence type="ECO:0008006" key="4">
    <source>
        <dbReference type="Google" id="ProtNLM"/>
    </source>
</evidence>
<comment type="caution">
    <text evidence="2">The sequence shown here is derived from an EMBL/GenBank/DDBJ whole genome shotgun (WGS) entry which is preliminary data.</text>
</comment>
<dbReference type="EMBL" id="LWDX02015442">
    <property type="protein sequence ID" value="OEL34395.1"/>
    <property type="molecule type" value="Genomic_DNA"/>
</dbReference>
<dbReference type="Proteomes" id="UP000095767">
    <property type="component" value="Unassembled WGS sequence"/>
</dbReference>
<keyword evidence="3" id="KW-1185">Reference proteome</keyword>
<organism evidence="2 3">
    <name type="scientific">Dichanthelium oligosanthes</name>
    <dbReference type="NCBI Taxonomy" id="888268"/>
    <lineage>
        <taxon>Eukaryota</taxon>
        <taxon>Viridiplantae</taxon>
        <taxon>Streptophyta</taxon>
        <taxon>Embryophyta</taxon>
        <taxon>Tracheophyta</taxon>
        <taxon>Spermatophyta</taxon>
        <taxon>Magnoliopsida</taxon>
        <taxon>Liliopsida</taxon>
        <taxon>Poales</taxon>
        <taxon>Poaceae</taxon>
        <taxon>PACMAD clade</taxon>
        <taxon>Panicoideae</taxon>
        <taxon>Panicodae</taxon>
        <taxon>Paniceae</taxon>
        <taxon>Dichantheliinae</taxon>
        <taxon>Dichanthelium</taxon>
    </lineage>
</organism>
<evidence type="ECO:0000313" key="3">
    <source>
        <dbReference type="Proteomes" id="UP000095767"/>
    </source>
</evidence>
<sequence length="97" mass="10371">LLLAAAAVAVASLPALASATDWMVGDDGGWRAKFNQTGWPERQDFHGRRHPAVHVPQGEPHGGRGRRRGLRGVCNLNGNLINSWTSGNDVVHLDKAG</sequence>
<evidence type="ECO:0000313" key="2">
    <source>
        <dbReference type="EMBL" id="OEL34395.1"/>
    </source>
</evidence>